<dbReference type="PANTHER" id="PTHR33623:SF5">
    <property type="entry name" value="HISTONE-LYSINE N-METHYLTRANSFERASE SETD1B-LIKE PROTEIN"/>
    <property type="match status" value="1"/>
</dbReference>
<evidence type="ECO:0000313" key="3">
    <source>
        <dbReference type="Proteomes" id="UP001372338"/>
    </source>
</evidence>
<evidence type="ECO:0000256" key="1">
    <source>
        <dbReference type="SAM" id="MobiDB-lite"/>
    </source>
</evidence>
<dbReference type="PANTHER" id="PTHR33623">
    <property type="entry name" value="OS04G0572500 PROTEIN"/>
    <property type="match status" value="1"/>
</dbReference>
<name>A0AAN9E1T9_CROPI</name>
<feature type="region of interest" description="Disordered" evidence="1">
    <location>
        <begin position="33"/>
        <end position="57"/>
    </location>
</feature>
<dbReference type="Proteomes" id="UP001372338">
    <property type="component" value="Unassembled WGS sequence"/>
</dbReference>
<proteinExistence type="predicted"/>
<accession>A0AAN9E1T9</accession>
<comment type="caution">
    <text evidence="2">The sequence shown here is derived from an EMBL/GenBank/DDBJ whole genome shotgun (WGS) entry which is preliminary data.</text>
</comment>
<dbReference type="AlphaFoldDB" id="A0AAN9E1T9"/>
<feature type="compositionally biased region" description="Acidic residues" evidence="1">
    <location>
        <begin position="355"/>
        <end position="373"/>
    </location>
</feature>
<dbReference type="EMBL" id="JAYWIO010000008">
    <property type="protein sequence ID" value="KAK7244954.1"/>
    <property type="molecule type" value="Genomic_DNA"/>
</dbReference>
<evidence type="ECO:0000313" key="2">
    <source>
        <dbReference type="EMBL" id="KAK7244954.1"/>
    </source>
</evidence>
<reference evidence="2 3" key="1">
    <citation type="submission" date="2024-01" db="EMBL/GenBank/DDBJ databases">
        <title>The genomes of 5 underutilized Papilionoideae crops provide insights into root nodulation and disease resistanc.</title>
        <authorList>
            <person name="Yuan L."/>
        </authorList>
    </citation>
    <scope>NUCLEOTIDE SEQUENCE [LARGE SCALE GENOMIC DNA]</scope>
    <source>
        <strain evidence="2">ZHUSHIDOU_FW_LH</strain>
        <tissue evidence="2">Leaf</tissue>
    </source>
</reference>
<feature type="region of interest" description="Disordered" evidence="1">
    <location>
        <begin position="417"/>
        <end position="436"/>
    </location>
</feature>
<evidence type="ECO:0008006" key="4">
    <source>
        <dbReference type="Google" id="ProtNLM"/>
    </source>
</evidence>
<sequence>MARKYLHELLKEDQEPFLLNKYISDKRSQIIKTQISPRKKHKPSSSSLHHHHHHQNSNFPTNLCKNVCLFSFSDTTTTTPDLRKSPLFDFSSPAASKTKSPIKFHIPSRTASLLLEAALKIQKHSSSKTKTQNKSNGFGLLGSFFKKLTQRNQNKKREIEGSNVNLSVKDILMLESRKLSNGCLKMEERLDFSFNNNNNNMGSSNENVSEVGFVCSSFNGGRTSSAVWSESNEDKSLDMEMETSSSSCCNHSDDEDSELKEIDEFVTNEKQSVVDCVFCHEMSGFCDSPFRFALQSSSSSGRRTPEIPSPVPSPGRRMTKDKEINGGEGLKKLQAGEEEEEDKEQCSPVCVLDPPFEDDDEGHGNDDVEEGDSSDLRCSYAIIQRAKQQLLYKLRRFEKLAELDPVELEKRMLEDEDVEEDETFMEEDDCEDEDSEVSYKGNDFIELVYEALCHSSFNDIGQIPEGLKKLVADLIVEEDRELDSLEDREMVIRRVCKRLESWKEVESNTIDMMIEEDFSREDGGWKKNMEQTRDMAGELEFAIFGLLVEEFSEELVC</sequence>
<gene>
    <name evidence="2" type="ORF">RIF29_39783</name>
</gene>
<feature type="region of interest" description="Disordered" evidence="1">
    <location>
        <begin position="296"/>
        <end position="373"/>
    </location>
</feature>
<feature type="compositionally biased region" description="Basic residues" evidence="1">
    <location>
        <begin position="37"/>
        <end position="55"/>
    </location>
</feature>
<protein>
    <recommendedName>
        <fullName evidence="4">DUF4378 domain-containing protein</fullName>
    </recommendedName>
</protein>
<organism evidence="2 3">
    <name type="scientific">Crotalaria pallida</name>
    <name type="common">Smooth rattlebox</name>
    <name type="synonym">Crotalaria striata</name>
    <dbReference type="NCBI Taxonomy" id="3830"/>
    <lineage>
        <taxon>Eukaryota</taxon>
        <taxon>Viridiplantae</taxon>
        <taxon>Streptophyta</taxon>
        <taxon>Embryophyta</taxon>
        <taxon>Tracheophyta</taxon>
        <taxon>Spermatophyta</taxon>
        <taxon>Magnoliopsida</taxon>
        <taxon>eudicotyledons</taxon>
        <taxon>Gunneridae</taxon>
        <taxon>Pentapetalae</taxon>
        <taxon>rosids</taxon>
        <taxon>fabids</taxon>
        <taxon>Fabales</taxon>
        <taxon>Fabaceae</taxon>
        <taxon>Papilionoideae</taxon>
        <taxon>50 kb inversion clade</taxon>
        <taxon>genistoids sensu lato</taxon>
        <taxon>core genistoids</taxon>
        <taxon>Crotalarieae</taxon>
        <taxon>Crotalaria</taxon>
    </lineage>
</organism>
<keyword evidence="3" id="KW-1185">Reference proteome</keyword>
<feature type="compositionally biased region" description="Basic and acidic residues" evidence="1">
    <location>
        <begin position="318"/>
        <end position="335"/>
    </location>
</feature>